<keyword evidence="4" id="KW-1185">Reference proteome</keyword>
<dbReference type="Gene3D" id="1.10.260.40">
    <property type="entry name" value="lambda repressor-like DNA-binding domains"/>
    <property type="match status" value="1"/>
</dbReference>
<dbReference type="Pfam" id="PF01381">
    <property type="entry name" value="HTH_3"/>
    <property type="match status" value="1"/>
</dbReference>
<feature type="domain" description="HTH cro/C1-type" evidence="2">
    <location>
        <begin position="13"/>
        <end position="67"/>
    </location>
</feature>
<dbReference type="GO" id="GO:0003700">
    <property type="term" value="F:DNA-binding transcription factor activity"/>
    <property type="evidence" value="ECO:0007669"/>
    <property type="project" value="TreeGrafter"/>
</dbReference>
<dbReference type="InterPro" id="IPR001387">
    <property type="entry name" value="Cro/C1-type_HTH"/>
</dbReference>
<dbReference type="SMART" id="SM00530">
    <property type="entry name" value="HTH_XRE"/>
    <property type="match status" value="1"/>
</dbReference>
<keyword evidence="1" id="KW-0238">DNA-binding</keyword>
<dbReference type="GO" id="GO:0003677">
    <property type="term" value="F:DNA binding"/>
    <property type="evidence" value="ECO:0007669"/>
    <property type="project" value="UniProtKB-KW"/>
</dbReference>
<dbReference type="CDD" id="cd00093">
    <property type="entry name" value="HTH_XRE"/>
    <property type="match status" value="1"/>
</dbReference>
<dbReference type="RefSeq" id="WP_014055652.1">
    <property type="nucleotide sequence ID" value="NC_015957.1"/>
</dbReference>
<dbReference type="GO" id="GO:0005829">
    <property type="term" value="C:cytosol"/>
    <property type="evidence" value="ECO:0007669"/>
    <property type="project" value="TreeGrafter"/>
</dbReference>
<dbReference type="SUPFAM" id="SSF47413">
    <property type="entry name" value="lambda repressor-like DNA-binding domains"/>
    <property type="match status" value="1"/>
</dbReference>
<dbReference type="PROSITE" id="PS50943">
    <property type="entry name" value="HTH_CROC1"/>
    <property type="match status" value="1"/>
</dbReference>
<evidence type="ECO:0000313" key="4">
    <source>
        <dbReference type="Proteomes" id="UP000008703"/>
    </source>
</evidence>
<dbReference type="InterPro" id="IPR050807">
    <property type="entry name" value="TransReg_Diox_bact_type"/>
</dbReference>
<organism evidence="3 4">
    <name type="scientific">Streptomyces violaceusniger (strain Tu 4113)</name>
    <dbReference type="NCBI Taxonomy" id="653045"/>
    <lineage>
        <taxon>Bacteria</taxon>
        <taxon>Bacillati</taxon>
        <taxon>Actinomycetota</taxon>
        <taxon>Actinomycetes</taxon>
        <taxon>Kitasatosporales</taxon>
        <taxon>Streptomycetaceae</taxon>
        <taxon>Streptomyces</taxon>
        <taxon>Streptomyces violaceusniger group</taxon>
    </lineage>
</organism>
<name>G2P2M4_STRV4</name>
<accession>G2P2M4</accession>
<evidence type="ECO:0000256" key="1">
    <source>
        <dbReference type="ARBA" id="ARBA00023125"/>
    </source>
</evidence>
<proteinExistence type="predicted"/>
<dbReference type="PANTHER" id="PTHR46797">
    <property type="entry name" value="HTH-TYPE TRANSCRIPTIONAL REGULATOR"/>
    <property type="match status" value="1"/>
</dbReference>
<dbReference type="eggNOG" id="COG1396">
    <property type="taxonomic scope" value="Bacteria"/>
</dbReference>
<dbReference type="HOGENOM" id="CLU_033540_2_0_11"/>
<evidence type="ECO:0000259" key="2">
    <source>
        <dbReference type="PROSITE" id="PS50943"/>
    </source>
</evidence>
<gene>
    <name evidence="3" type="ORF">Strvi_2424</name>
</gene>
<sequence length="430" mass="46454">MSVTKIPGPGANVAVCRKARGFSQVALARRAGVSVSLLSKIEVGDRALTQGIAAALAQAMGLTLDELLGTAPIERTDEKSLATLNYVIRRFDIPDTPPSHPEDLPRELAALNEHRYRTELSAVLRKLPGVLAGVTNYAHATQSPDAWTRVADTYSVVYWLAARHRWMHLAELAVMKQRLAAERAHPIAATVAARDEAGAFLNSGDFAGGLAIVDRAVVEAESSLRGHDRAYGLGILHLRGLTLAGRIKDKATAERHIAAAWQAAEEFPEDVEDHGIHFGPENTAVHVISTASDMEDYRESLNTADDLIRGGVTLPATRVGPLHMNISRSKLALGDRDGALESLAAAWDVAPEMARVHPTSQELMRVLTSLHRRSNPRLTQAGQAGGRALLNYRGSSRFRRSATAWSSVLAAIWPARRASRFGVLQAISAQ</sequence>
<dbReference type="KEGG" id="svl:Strvi_2424"/>
<dbReference type="EMBL" id="CP002994">
    <property type="protein sequence ID" value="AEM82147.1"/>
    <property type="molecule type" value="Genomic_DNA"/>
</dbReference>
<protein>
    <submittedName>
        <fullName evidence="3">Helix-turn-helix domain protein</fullName>
    </submittedName>
</protein>
<dbReference type="AlphaFoldDB" id="G2P2M4"/>
<dbReference type="PANTHER" id="PTHR46797:SF1">
    <property type="entry name" value="METHYLPHOSPHONATE SYNTHASE"/>
    <property type="match status" value="1"/>
</dbReference>
<reference evidence="3" key="1">
    <citation type="submission" date="2011-08" db="EMBL/GenBank/DDBJ databases">
        <title>Complete sequence of chromosome of Streptomyces violaceusniger Tu 4113.</title>
        <authorList>
            <consortium name="US DOE Joint Genome Institute"/>
            <person name="Lucas S."/>
            <person name="Han J."/>
            <person name="Lapidus A."/>
            <person name="Cheng J.-F."/>
            <person name="Goodwin L."/>
            <person name="Pitluck S."/>
            <person name="Peters L."/>
            <person name="Ivanova N."/>
            <person name="Daligault H."/>
            <person name="Detter J.C."/>
            <person name="Han C."/>
            <person name="Tapia R."/>
            <person name="Land M."/>
            <person name="Hauser L."/>
            <person name="Kyrpides N."/>
            <person name="Ivanova N."/>
            <person name="Pagani I."/>
            <person name="Hagen A."/>
            <person name="Katz L."/>
            <person name="Fiedler H.-P."/>
            <person name="Keasling J."/>
            <person name="Fortman J."/>
            <person name="Woyke T."/>
        </authorList>
    </citation>
    <scope>NUCLEOTIDE SEQUENCE [LARGE SCALE GENOMIC DNA]</scope>
    <source>
        <strain evidence="3">Tu 4113</strain>
    </source>
</reference>
<evidence type="ECO:0000313" key="3">
    <source>
        <dbReference type="EMBL" id="AEM82147.1"/>
    </source>
</evidence>
<dbReference type="Proteomes" id="UP000008703">
    <property type="component" value="Chromosome"/>
</dbReference>
<dbReference type="InterPro" id="IPR010982">
    <property type="entry name" value="Lambda_DNA-bd_dom_sf"/>
</dbReference>